<keyword evidence="2" id="KW-1185">Reference proteome</keyword>
<reference evidence="1 2" key="1">
    <citation type="journal article" date="2014" name="BMC Genomics">
        <title>Genome sequencing of four Aureobasidium pullulans varieties: biotechnological potential, stress tolerance, and description of new species.</title>
        <authorList>
            <person name="Gostin Ar C."/>
            <person name="Ohm R.A."/>
            <person name="Kogej T."/>
            <person name="Sonjak S."/>
            <person name="Turk M."/>
            <person name="Zajc J."/>
            <person name="Zalar P."/>
            <person name="Grube M."/>
            <person name="Sun H."/>
            <person name="Han J."/>
            <person name="Sharma A."/>
            <person name="Chiniquy J."/>
            <person name="Ngan C.Y."/>
            <person name="Lipzen A."/>
            <person name="Barry K."/>
            <person name="Grigoriev I.V."/>
            <person name="Gunde-Cimerman N."/>
        </authorList>
    </citation>
    <scope>NUCLEOTIDE SEQUENCE [LARGE SCALE GENOMIC DNA]</scope>
    <source>
        <strain evidence="1 2">EXF-150</strain>
    </source>
</reference>
<dbReference type="EMBL" id="KL584998">
    <property type="protein sequence ID" value="KEQ80402.1"/>
    <property type="molecule type" value="Genomic_DNA"/>
</dbReference>
<dbReference type="Proteomes" id="UP000030706">
    <property type="component" value="Unassembled WGS sequence"/>
</dbReference>
<dbReference type="GeneID" id="40749601"/>
<organism evidence="1 2">
    <name type="scientific">Aureobasidium pullulans EXF-150</name>
    <dbReference type="NCBI Taxonomy" id="1043002"/>
    <lineage>
        <taxon>Eukaryota</taxon>
        <taxon>Fungi</taxon>
        <taxon>Dikarya</taxon>
        <taxon>Ascomycota</taxon>
        <taxon>Pezizomycotina</taxon>
        <taxon>Dothideomycetes</taxon>
        <taxon>Dothideomycetidae</taxon>
        <taxon>Dothideales</taxon>
        <taxon>Saccotheciaceae</taxon>
        <taxon>Aureobasidium</taxon>
    </lineage>
</organism>
<accession>A0A074XED0</accession>
<evidence type="ECO:0000313" key="1">
    <source>
        <dbReference type="EMBL" id="KEQ80402.1"/>
    </source>
</evidence>
<evidence type="ECO:0000313" key="2">
    <source>
        <dbReference type="Proteomes" id="UP000030706"/>
    </source>
</evidence>
<protein>
    <submittedName>
        <fullName evidence="1">Uncharacterized protein</fullName>
    </submittedName>
</protein>
<dbReference type="HOGENOM" id="CLU_1524840_0_0_1"/>
<gene>
    <name evidence="1" type="ORF">M438DRAFT_358851</name>
</gene>
<sequence length="176" mass="20548">MTKEDGFTSDRWQEDEFQKKTRKILGITDLIPSYSLLSTIMPAYVMSKMLSNSMEKRKQTTCAWLNAVADLYKMKLGLLSRRRGANPGRGIIDPRRVFGGSSRHDVAVKSGRWKSVYERRHRKNIAIDMLLMINESTWKGTALYYYPMIFARGEIFRDVRREKDMEVFISKFTKTS</sequence>
<dbReference type="RefSeq" id="XP_029756589.1">
    <property type="nucleotide sequence ID" value="XM_029907295.1"/>
</dbReference>
<dbReference type="AlphaFoldDB" id="A0A074XED0"/>
<proteinExistence type="predicted"/>
<name>A0A074XED0_AURPU</name>